<dbReference type="Proteomes" id="UP000022910">
    <property type="component" value="Unassembled WGS sequence"/>
</dbReference>
<comment type="caution">
    <text evidence="1">The sequence shown here is derived from an EMBL/GenBank/DDBJ whole genome shotgun (WGS) entry which is preliminary data.</text>
</comment>
<dbReference type="OrthoDB" id="2372507at2759"/>
<keyword evidence="2" id="KW-1185">Reference proteome</keyword>
<protein>
    <submittedName>
        <fullName evidence="1">Uncharacterized protein</fullName>
    </submittedName>
</protein>
<dbReference type="STRING" id="1432141.A0A015JYD9"/>
<evidence type="ECO:0000313" key="1">
    <source>
        <dbReference type="EMBL" id="EXX52126.1"/>
    </source>
</evidence>
<proteinExistence type="predicted"/>
<evidence type="ECO:0000313" key="2">
    <source>
        <dbReference type="Proteomes" id="UP000022910"/>
    </source>
</evidence>
<organism evidence="1 2">
    <name type="scientific">Rhizophagus irregularis (strain DAOM 197198w)</name>
    <name type="common">Glomus intraradices</name>
    <dbReference type="NCBI Taxonomy" id="1432141"/>
    <lineage>
        <taxon>Eukaryota</taxon>
        <taxon>Fungi</taxon>
        <taxon>Fungi incertae sedis</taxon>
        <taxon>Mucoromycota</taxon>
        <taxon>Glomeromycotina</taxon>
        <taxon>Glomeromycetes</taxon>
        <taxon>Glomerales</taxon>
        <taxon>Glomeraceae</taxon>
        <taxon>Rhizophagus</taxon>
    </lineage>
</organism>
<dbReference type="EMBL" id="JEMT01029449">
    <property type="protein sequence ID" value="EXX52126.1"/>
    <property type="molecule type" value="Genomic_DNA"/>
</dbReference>
<sequence>MPHGETENPIDVESDEDRCKHRCQDLINNLHIATWFFDKRFETFLKTVLIPKWRLEDYWYRYEWQHQDHIELVNKLQKHTRCSPSYCLRTKNGQQYCRFGFPKDNVEHSFIYENDRGQPELITSRNDPYVNSHNHVQLQGWRANVDLKPVLNIHATLQYIAKYATKSEPCSSFSEILNKILSESDPSGSSFPSFQCLLLHTVSEHDYFAQETCHLLLGLPLYHSSCPFVILNLNNESHRWLCGTGIKNVMPNSDVGRTERSPLQKYWDRPVELENLSMF</sequence>
<gene>
    <name evidence="1" type="ORF">RirG_255730</name>
</gene>
<dbReference type="AlphaFoldDB" id="A0A015JYD9"/>
<accession>A0A015JYD9</accession>
<dbReference type="HOGENOM" id="CLU_998021_0_0_1"/>
<name>A0A015JYD9_RHIIW</name>
<reference evidence="1 2" key="1">
    <citation type="submission" date="2014-02" db="EMBL/GenBank/DDBJ databases">
        <title>Single nucleus genome sequencing reveals high similarity among nuclei of an endomycorrhizal fungus.</title>
        <authorList>
            <person name="Lin K."/>
            <person name="Geurts R."/>
            <person name="Zhang Z."/>
            <person name="Limpens E."/>
            <person name="Saunders D.G."/>
            <person name="Mu D."/>
            <person name="Pang E."/>
            <person name="Cao H."/>
            <person name="Cha H."/>
            <person name="Lin T."/>
            <person name="Zhou Q."/>
            <person name="Shang Y."/>
            <person name="Li Y."/>
            <person name="Ivanov S."/>
            <person name="Sharma T."/>
            <person name="Velzen R.V."/>
            <person name="Ruijter N.D."/>
            <person name="Aanen D.K."/>
            <person name="Win J."/>
            <person name="Kamoun S."/>
            <person name="Bisseling T."/>
            <person name="Huang S."/>
        </authorList>
    </citation>
    <scope>NUCLEOTIDE SEQUENCE [LARGE SCALE GENOMIC DNA]</scope>
    <source>
        <strain evidence="2">DAOM197198w</strain>
    </source>
</reference>